<dbReference type="InterPro" id="IPR036398">
    <property type="entry name" value="CA_dom_sf"/>
</dbReference>
<evidence type="ECO:0000256" key="6">
    <source>
        <dbReference type="ARBA" id="ARBA00023180"/>
    </source>
</evidence>
<dbReference type="SUPFAM" id="SSF51069">
    <property type="entry name" value="Carbonic anhydrase"/>
    <property type="match status" value="2"/>
</dbReference>
<evidence type="ECO:0000256" key="5">
    <source>
        <dbReference type="ARBA" id="ARBA00022833"/>
    </source>
</evidence>
<evidence type="ECO:0000256" key="7">
    <source>
        <dbReference type="ARBA" id="ARBA00023239"/>
    </source>
</evidence>
<dbReference type="CDD" id="cd00326">
    <property type="entry name" value="alpha_CA"/>
    <property type="match status" value="1"/>
</dbReference>
<dbReference type="Pfam" id="PF00194">
    <property type="entry name" value="Carb_anhydrase"/>
    <property type="match status" value="2"/>
</dbReference>
<proteinExistence type="inferred from homology"/>
<keyword evidence="5 9" id="KW-0862">Zinc</keyword>
<dbReference type="GO" id="GO:0004089">
    <property type="term" value="F:carbonate dehydratase activity"/>
    <property type="evidence" value="ECO:0007669"/>
    <property type="project" value="UniProtKB-UniRule"/>
</dbReference>
<dbReference type="AlphaFoldDB" id="A0A0B7AKW3"/>
<comment type="cofactor">
    <cofactor evidence="9">
        <name>Zn(2+)</name>
        <dbReference type="ChEBI" id="CHEBI:29105"/>
    </cofactor>
</comment>
<gene>
    <name evidence="11" type="primary">ORF126252</name>
</gene>
<evidence type="ECO:0000256" key="4">
    <source>
        <dbReference type="ARBA" id="ARBA00022723"/>
    </source>
</evidence>
<keyword evidence="7 9" id="KW-0456">Lyase</keyword>
<dbReference type="PROSITE" id="PS51144">
    <property type="entry name" value="ALPHA_CA_2"/>
    <property type="match status" value="2"/>
</dbReference>
<comment type="catalytic activity">
    <reaction evidence="8 9">
        <text>hydrogencarbonate + H(+) = CO2 + H2O</text>
        <dbReference type="Rhea" id="RHEA:10748"/>
        <dbReference type="ChEBI" id="CHEBI:15377"/>
        <dbReference type="ChEBI" id="CHEBI:15378"/>
        <dbReference type="ChEBI" id="CHEBI:16526"/>
        <dbReference type="ChEBI" id="CHEBI:17544"/>
        <dbReference type="EC" id="4.2.1.1"/>
    </reaction>
</comment>
<evidence type="ECO:0000256" key="3">
    <source>
        <dbReference type="ARBA" id="ARBA00012925"/>
    </source>
</evidence>
<dbReference type="GO" id="GO:0008270">
    <property type="term" value="F:zinc ion binding"/>
    <property type="evidence" value="ECO:0007669"/>
    <property type="project" value="UniProtKB-UniRule"/>
</dbReference>
<dbReference type="InterPro" id="IPR023561">
    <property type="entry name" value="Carbonic_anhydrase_a-class"/>
</dbReference>
<dbReference type="PROSITE" id="PS00162">
    <property type="entry name" value="ALPHA_CA_1"/>
    <property type="match status" value="1"/>
</dbReference>
<evidence type="ECO:0000256" key="8">
    <source>
        <dbReference type="ARBA" id="ARBA00048348"/>
    </source>
</evidence>
<feature type="chain" id="PRO_5025098964" description="Carbonic anhydrase" evidence="9">
    <location>
        <begin position="20"/>
        <end position="563"/>
    </location>
</feature>
<dbReference type="EC" id="4.2.1.1" evidence="3 9"/>
<name>A0A0B7AKW3_9EUPU</name>
<dbReference type="GO" id="GO:0005886">
    <property type="term" value="C:plasma membrane"/>
    <property type="evidence" value="ECO:0007669"/>
    <property type="project" value="TreeGrafter"/>
</dbReference>
<protein>
    <recommendedName>
        <fullName evidence="3 9">Carbonic anhydrase</fullName>
        <ecNumber evidence="3 9">4.2.1.1</ecNumber>
    </recommendedName>
</protein>
<keyword evidence="4 9" id="KW-0479">Metal-binding</keyword>
<dbReference type="PANTHER" id="PTHR18952">
    <property type="entry name" value="CARBONIC ANHYDRASE"/>
    <property type="match status" value="1"/>
</dbReference>
<evidence type="ECO:0000259" key="10">
    <source>
        <dbReference type="PROSITE" id="PS51144"/>
    </source>
</evidence>
<sequence length="563" mass="62927">MYAVRILLTCSIVLQGVLTAEWTYAESEGPDEWAKLFPACGKERQSPINVFEGDVILDKTIGSFVYKNYDTSIGLNMILKNNGHSAAIALSGTTPVTIEGGGLPPGSYRAYQLHFHWGDDDDLGSEHLISSTAYPMELHVVHYNTRYPSPAVAVSKPDGLAVLAFFYEVTDEDNINYSGIARSLESIYYPGSKVNIQPGRIRTLLPTTFTQFYRYSGSLTTPSCQESVTWTLFKNTIKISQSQLEGFRGLLDSHKDQLVNNFRPVQPLRKRKVTSNFVPDIHWSYKEGITNAENWHLYYSTCGADRQSPINIPTLGSRLDVALRNIQFHNYHQIPETSFKLINNGHSVAVDISTGNFSISGGGLPETYQASKFHFHWGSSDSEGSEHTLNNKAYPMEVQVIHYKKSLQKLTRAFAQPDGLAVLGFFFEISPEDNPALSSLIEGLVSIRTSGSSIDLSPFSLTSILPTTKTNFYRYSGSLTVPGCFQSVIWTIFKDTIPISESQLAAFRLLESSEEDVDGSRLQLVNNYRPVQNLNNRVVTRSFSYTSASRTYYIVRDSLLHEE</sequence>
<feature type="signal peptide" evidence="9">
    <location>
        <begin position="1"/>
        <end position="19"/>
    </location>
</feature>
<dbReference type="InterPro" id="IPR001148">
    <property type="entry name" value="CA_dom"/>
</dbReference>
<accession>A0A0B7AKW3</accession>
<comment type="function">
    <text evidence="1 9">Reversible hydration of carbon dioxide.</text>
</comment>
<dbReference type="PANTHER" id="PTHR18952:SF265">
    <property type="entry name" value="CARBONIC ANHYDRASE"/>
    <property type="match status" value="1"/>
</dbReference>
<evidence type="ECO:0000313" key="11">
    <source>
        <dbReference type="EMBL" id="CEK81473.1"/>
    </source>
</evidence>
<dbReference type="Gene3D" id="3.10.200.10">
    <property type="entry name" value="Alpha carbonic anhydrase"/>
    <property type="match status" value="2"/>
</dbReference>
<feature type="domain" description="Alpha-carbonic anhydrase" evidence="10">
    <location>
        <begin position="281"/>
        <end position="543"/>
    </location>
</feature>
<keyword evidence="9" id="KW-0732">Signal</keyword>
<evidence type="ECO:0000256" key="2">
    <source>
        <dbReference type="ARBA" id="ARBA00010718"/>
    </source>
</evidence>
<dbReference type="EMBL" id="HACG01034608">
    <property type="protein sequence ID" value="CEK81473.1"/>
    <property type="molecule type" value="Transcribed_RNA"/>
</dbReference>
<keyword evidence="6" id="KW-0325">Glycoprotein</keyword>
<feature type="domain" description="Alpha-carbonic anhydrase" evidence="10">
    <location>
        <begin position="20"/>
        <end position="277"/>
    </location>
</feature>
<evidence type="ECO:0000256" key="1">
    <source>
        <dbReference type="ARBA" id="ARBA00002904"/>
    </source>
</evidence>
<evidence type="ECO:0000256" key="9">
    <source>
        <dbReference type="RuleBase" id="RU367011"/>
    </source>
</evidence>
<dbReference type="SMART" id="SM01057">
    <property type="entry name" value="Carb_anhydrase"/>
    <property type="match status" value="2"/>
</dbReference>
<comment type="similarity">
    <text evidence="2 9">Belongs to the alpha-carbonic anhydrase family.</text>
</comment>
<dbReference type="FunFam" id="3.10.200.10:FF:000003">
    <property type="entry name" value="Carbonic anhydrase 12"/>
    <property type="match status" value="2"/>
</dbReference>
<dbReference type="InterPro" id="IPR018338">
    <property type="entry name" value="Carbonic_anhydrase_a-class_CS"/>
</dbReference>
<organism evidence="11">
    <name type="scientific">Arion vulgaris</name>
    <dbReference type="NCBI Taxonomy" id="1028688"/>
    <lineage>
        <taxon>Eukaryota</taxon>
        <taxon>Metazoa</taxon>
        <taxon>Spiralia</taxon>
        <taxon>Lophotrochozoa</taxon>
        <taxon>Mollusca</taxon>
        <taxon>Gastropoda</taxon>
        <taxon>Heterobranchia</taxon>
        <taxon>Euthyneura</taxon>
        <taxon>Panpulmonata</taxon>
        <taxon>Eupulmonata</taxon>
        <taxon>Stylommatophora</taxon>
        <taxon>Helicina</taxon>
        <taxon>Arionoidea</taxon>
        <taxon>Arionidae</taxon>
        <taxon>Arion</taxon>
    </lineage>
</organism>
<reference evidence="11" key="1">
    <citation type="submission" date="2014-12" db="EMBL/GenBank/DDBJ databases">
        <title>Insight into the proteome of Arion vulgaris.</title>
        <authorList>
            <person name="Aradska J."/>
            <person name="Bulat T."/>
            <person name="Smidak R."/>
            <person name="Sarate P."/>
            <person name="Gangsoo J."/>
            <person name="Sialana F."/>
            <person name="Bilban M."/>
            <person name="Lubec G."/>
        </authorList>
    </citation>
    <scope>NUCLEOTIDE SEQUENCE</scope>
    <source>
        <tissue evidence="11">Skin</tissue>
    </source>
</reference>